<evidence type="ECO:0000256" key="1">
    <source>
        <dbReference type="ARBA" id="ARBA00022679"/>
    </source>
</evidence>
<dbReference type="PANTHER" id="PTHR43792:SF8">
    <property type="entry name" value="[RIBOSOMAL PROTEIN US5]-ALANINE N-ACETYLTRANSFERASE"/>
    <property type="match status" value="1"/>
</dbReference>
<evidence type="ECO:0000313" key="5">
    <source>
        <dbReference type="EMBL" id="RIA64922.1"/>
    </source>
</evidence>
<dbReference type="AlphaFoldDB" id="A0A397QV53"/>
<dbReference type="GO" id="GO:0016747">
    <property type="term" value="F:acyltransferase activity, transferring groups other than amino-acyl groups"/>
    <property type="evidence" value="ECO:0007669"/>
    <property type="project" value="InterPro"/>
</dbReference>
<organism evidence="5 6">
    <name type="scientific">Anaeroplasma bactoclasticum</name>
    <dbReference type="NCBI Taxonomy" id="2088"/>
    <lineage>
        <taxon>Bacteria</taxon>
        <taxon>Bacillati</taxon>
        <taxon>Mycoplasmatota</taxon>
        <taxon>Mollicutes</taxon>
        <taxon>Anaeroplasmatales</taxon>
        <taxon>Anaeroplasmataceae</taxon>
        <taxon>Anaeroplasma</taxon>
    </lineage>
</organism>
<dbReference type="Gene3D" id="3.40.630.30">
    <property type="match status" value="1"/>
</dbReference>
<dbReference type="PROSITE" id="PS51186">
    <property type="entry name" value="GNAT"/>
    <property type="match status" value="1"/>
</dbReference>
<comment type="caution">
    <text evidence="5">The sequence shown here is derived from an EMBL/GenBank/DDBJ whole genome shotgun (WGS) entry which is preliminary data.</text>
</comment>
<dbReference type="InterPro" id="IPR000182">
    <property type="entry name" value="GNAT_dom"/>
</dbReference>
<keyword evidence="1 5" id="KW-0808">Transferase</keyword>
<comment type="similarity">
    <text evidence="3">Belongs to the acetyltransferase family. RimJ subfamily.</text>
</comment>
<name>A0A397QV53_9MOLU</name>
<dbReference type="SUPFAM" id="SSF55729">
    <property type="entry name" value="Acyl-CoA N-acyltransferases (Nat)"/>
    <property type="match status" value="1"/>
</dbReference>
<reference evidence="5 6" key="1">
    <citation type="submission" date="2018-08" db="EMBL/GenBank/DDBJ databases">
        <title>Genomic Encyclopedia of Archaeal and Bacterial Type Strains, Phase II (KMG-II): from individual species to whole genera.</title>
        <authorList>
            <person name="Goeker M."/>
        </authorList>
    </citation>
    <scope>NUCLEOTIDE SEQUENCE [LARGE SCALE GENOMIC DNA]</scope>
    <source>
        <strain evidence="5 6">ATCC 27112</strain>
    </source>
</reference>
<gene>
    <name evidence="5" type="ORF">EI71_01752</name>
</gene>
<dbReference type="FunCoup" id="A0A397QV53">
    <property type="interactions" value="16"/>
</dbReference>
<dbReference type="EMBL" id="QXEV01000029">
    <property type="protein sequence ID" value="RIA64922.1"/>
    <property type="molecule type" value="Genomic_DNA"/>
</dbReference>
<dbReference type="InterPro" id="IPR016181">
    <property type="entry name" value="Acyl_CoA_acyltransferase"/>
</dbReference>
<feature type="domain" description="N-acetyltransferase" evidence="4">
    <location>
        <begin position="13"/>
        <end position="176"/>
    </location>
</feature>
<dbReference type="InterPro" id="IPR051531">
    <property type="entry name" value="N-acetyltransferase"/>
</dbReference>
<dbReference type="Proteomes" id="UP000266506">
    <property type="component" value="Unassembled WGS sequence"/>
</dbReference>
<dbReference type="OrthoDB" id="9785602at2"/>
<evidence type="ECO:0000256" key="3">
    <source>
        <dbReference type="ARBA" id="ARBA00038502"/>
    </source>
</evidence>
<dbReference type="PANTHER" id="PTHR43792">
    <property type="entry name" value="GNAT FAMILY, PUTATIVE (AFU_ORTHOLOGUE AFUA_3G00765)-RELATED-RELATED"/>
    <property type="match status" value="1"/>
</dbReference>
<dbReference type="InParanoid" id="A0A397QV53"/>
<evidence type="ECO:0000259" key="4">
    <source>
        <dbReference type="PROSITE" id="PS51186"/>
    </source>
</evidence>
<protein>
    <submittedName>
        <fullName evidence="5">Ribosomal-protein-alanine N-acetyltransferase</fullName>
    </submittedName>
</protein>
<dbReference type="Pfam" id="PF13302">
    <property type="entry name" value="Acetyltransf_3"/>
    <property type="match status" value="1"/>
</dbReference>
<keyword evidence="6" id="KW-1185">Reference proteome</keyword>
<accession>A0A397QV53</accession>
<proteinExistence type="inferred from homology"/>
<dbReference type="CDD" id="cd04301">
    <property type="entry name" value="NAT_SF"/>
    <property type="match status" value="1"/>
</dbReference>
<evidence type="ECO:0000256" key="2">
    <source>
        <dbReference type="ARBA" id="ARBA00023315"/>
    </source>
</evidence>
<evidence type="ECO:0000313" key="6">
    <source>
        <dbReference type="Proteomes" id="UP000266506"/>
    </source>
</evidence>
<keyword evidence="2" id="KW-0012">Acyltransferase</keyword>
<sequence length="179" mass="21255">MITKLKEKRLGNIYLREIEEADYLDYFLIGKDLETVKYLNWGPFIKPAEALYTIKEIFNNRPINDDLPKGYAITMDNHMIGMIDYHSENLKENSIEIGYFLKREYWGKGIMRKCVSYMVDLAFSLGFSKVYLGSIIDNLRSIHLIESIGFHYEYERVEDIGDGKLHLARYYAKYNYEEW</sequence>